<keyword evidence="1" id="KW-0175">Coiled coil</keyword>
<dbReference type="EMBL" id="GG662855">
    <property type="protein sequence ID" value="EAR87134.2"/>
    <property type="molecule type" value="Genomic_DNA"/>
</dbReference>
<accession>Q22PH5</accession>
<keyword evidence="4" id="KW-1185">Reference proteome</keyword>
<feature type="chain" id="PRO_5004201260" description="Transmembrane protein" evidence="2">
    <location>
        <begin position="21"/>
        <end position="302"/>
    </location>
</feature>
<dbReference type="GeneID" id="7832758"/>
<feature type="signal peptide" evidence="2">
    <location>
        <begin position="1"/>
        <end position="20"/>
    </location>
</feature>
<dbReference type="HOGENOM" id="CLU_710783_0_0_1"/>
<dbReference type="Proteomes" id="UP000009168">
    <property type="component" value="Unassembled WGS sequence"/>
</dbReference>
<reference evidence="4" key="1">
    <citation type="journal article" date="2006" name="PLoS Biol.">
        <title>Macronuclear genome sequence of the ciliate Tetrahymena thermophila, a model eukaryote.</title>
        <authorList>
            <person name="Eisen J.A."/>
            <person name="Coyne R.S."/>
            <person name="Wu M."/>
            <person name="Wu D."/>
            <person name="Thiagarajan M."/>
            <person name="Wortman J.R."/>
            <person name="Badger J.H."/>
            <person name="Ren Q."/>
            <person name="Amedeo P."/>
            <person name="Jones K.M."/>
            <person name="Tallon L.J."/>
            <person name="Delcher A.L."/>
            <person name="Salzberg S.L."/>
            <person name="Silva J.C."/>
            <person name="Haas B.J."/>
            <person name="Majoros W.H."/>
            <person name="Farzad M."/>
            <person name="Carlton J.M."/>
            <person name="Smith R.K. Jr."/>
            <person name="Garg J."/>
            <person name="Pearlman R.E."/>
            <person name="Karrer K.M."/>
            <person name="Sun L."/>
            <person name="Manning G."/>
            <person name="Elde N.C."/>
            <person name="Turkewitz A.P."/>
            <person name="Asai D.J."/>
            <person name="Wilkes D.E."/>
            <person name="Wang Y."/>
            <person name="Cai H."/>
            <person name="Collins K."/>
            <person name="Stewart B.A."/>
            <person name="Lee S.R."/>
            <person name="Wilamowska K."/>
            <person name="Weinberg Z."/>
            <person name="Ruzzo W.L."/>
            <person name="Wloga D."/>
            <person name="Gaertig J."/>
            <person name="Frankel J."/>
            <person name="Tsao C.-C."/>
            <person name="Gorovsky M.A."/>
            <person name="Keeling P.J."/>
            <person name="Waller R.F."/>
            <person name="Patron N.J."/>
            <person name="Cherry J.M."/>
            <person name="Stover N.A."/>
            <person name="Krieger C.J."/>
            <person name="del Toro C."/>
            <person name="Ryder H.F."/>
            <person name="Williamson S.C."/>
            <person name="Barbeau R.A."/>
            <person name="Hamilton E.P."/>
            <person name="Orias E."/>
        </authorList>
    </citation>
    <scope>NUCLEOTIDE SEQUENCE [LARGE SCALE GENOMIC DNA]</scope>
    <source>
        <strain evidence="4">SB210</strain>
    </source>
</reference>
<evidence type="ECO:0000313" key="4">
    <source>
        <dbReference type="Proteomes" id="UP000009168"/>
    </source>
</evidence>
<proteinExistence type="predicted"/>
<sequence>MKIYYFILICSFFVKNFCSADNSFKDLSRIQRSLQSLENKQSQSQSNCPQNMCITFDKNSNTCLKCQQDQDPHKVQNDCTNKNEVNSDEQTACIVISVLNLLFVSILQYTWINISQKYKNNLVCSTQTNIKKSSIIQNVMNDGSPIQLMVGYPIQQAHNFQAPRDDAALENAQKVECQQMNVEQPIFCLEAQSISLSPPINTQQANQQNQLRLSHRNSLNNRIQQLIIQNEQLTQNNQTDSNQQIYQKAQIKYYGYQLTQAGNYSFKNFDNNHRIRHVIINFLALQFIFSKLLVIITTSKIQ</sequence>
<feature type="coiled-coil region" evidence="1">
    <location>
        <begin position="20"/>
        <end position="47"/>
    </location>
</feature>
<feature type="coiled-coil region" evidence="1">
    <location>
        <begin position="216"/>
        <end position="243"/>
    </location>
</feature>
<evidence type="ECO:0000256" key="2">
    <source>
        <dbReference type="SAM" id="SignalP"/>
    </source>
</evidence>
<keyword evidence="2" id="KW-0732">Signal</keyword>
<protein>
    <recommendedName>
        <fullName evidence="5">Transmembrane protein</fullName>
    </recommendedName>
</protein>
<name>Q22PH5_TETTS</name>
<dbReference type="AlphaFoldDB" id="Q22PH5"/>
<dbReference type="KEGG" id="tet:TTHERM_00361690"/>
<organism evidence="3 4">
    <name type="scientific">Tetrahymena thermophila (strain SB210)</name>
    <dbReference type="NCBI Taxonomy" id="312017"/>
    <lineage>
        <taxon>Eukaryota</taxon>
        <taxon>Sar</taxon>
        <taxon>Alveolata</taxon>
        <taxon>Ciliophora</taxon>
        <taxon>Intramacronucleata</taxon>
        <taxon>Oligohymenophorea</taxon>
        <taxon>Hymenostomatida</taxon>
        <taxon>Tetrahymenina</taxon>
        <taxon>Tetrahymenidae</taxon>
        <taxon>Tetrahymena</taxon>
    </lineage>
</organism>
<dbReference type="InParanoid" id="Q22PH5"/>
<gene>
    <name evidence="3" type="ORF">TTHERM_00361690</name>
</gene>
<evidence type="ECO:0000256" key="1">
    <source>
        <dbReference type="SAM" id="Coils"/>
    </source>
</evidence>
<evidence type="ECO:0000313" key="3">
    <source>
        <dbReference type="EMBL" id="EAR87134.2"/>
    </source>
</evidence>
<evidence type="ECO:0008006" key="5">
    <source>
        <dbReference type="Google" id="ProtNLM"/>
    </source>
</evidence>
<dbReference type="RefSeq" id="XP_001007379.2">
    <property type="nucleotide sequence ID" value="XM_001007379.2"/>
</dbReference>